<accession>A0ABW3MXK6</accession>
<dbReference type="Pfam" id="PF00072">
    <property type="entry name" value="Response_reg"/>
    <property type="match status" value="1"/>
</dbReference>
<keyword evidence="1 3" id="KW-0597">Phosphoprotein</keyword>
<dbReference type="SMART" id="SM00448">
    <property type="entry name" value="REC"/>
    <property type="match status" value="1"/>
</dbReference>
<dbReference type="InterPro" id="IPR001789">
    <property type="entry name" value="Sig_transdc_resp-reg_receiver"/>
</dbReference>
<feature type="modified residue" description="4-aspartylphosphate" evidence="3">
    <location>
        <position position="70"/>
    </location>
</feature>
<organism evidence="6 7">
    <name type="scientific">Terrabacter terrigena</name>
    <dbReference type="NCBI Taxonomy" id="574718"/>
    <lineage>
        <taxon>Bacteria</taxon>
        <taxon>Bacillati</taxon>
        <taxon>Actinomycetota</taxon>
        <taxon>Actinomycetes</taxon>
        <taxon>Micrococcales</taxon>
        <taxon>Intrasporangiaceae</taxon>
        <taxon>Terrabacter</taxon>
    </lineage>
</organism>
<proteinExistence type="predicted"/>
<name>A0ABW3MXK6_9MICO</name>
<keyword evidence="2" id="KW-0238">DNA-binding</keyword>
<dbReference type="InterPro" id="IPR000792">
    <property type="entry name" value="Tscrpt_reg_LuxR_C"/>
</dbReference>
<protein>
    <submittedName>
        <fullName evidence="6">Response regulator</fullName>
    </submittedName>
</protein>
<evidence type="ECO:0000259" key="4">
    <source>
        <dbReference type="PROSITE" id="PS50043"/>
    </source>
</evidence>
<dbReference type="RefSeq" id="WP_386052035.1">
    <property type="nucleotide sequence ID" value="NZ_JBHTKH010000003.1"/>
</dbReference>
<dbReference type="InterPro" id="IPR039420">
    <property type="entry name" value="WalR-like"/>
</dbReference>
<dbReference type="PROSITE" id="PS50110">
    <property type="entry name" value="RESPONSE_REGULATORY"/>
    <property type="match status" value="1"/>
</dbReference>
<dbReference type="Pfam" id="PF00196">
    <property type="entry name" value="GerE"/>
    <property type="match status" value="1"/>
</dbReference>
<dbReference type="CDD" id="cd17535">
    <property type="entry name" value="REC_NarL-like"/>
    <property type="match status" value="1"/>
</dbReference>
<gene>
    <name evidence="6" type="ORF">ACFQ2V_07495</name>
</gene>
<evidence type="ECO:0000256" key="3">
    <source>
        <dbReference type="PROSITE-ProRule" id="PRU00169"/>
    </source>
</evidence>
<dbReference type="CDD" id="cd06170">
    <property type="entry name" value="LuxR_C_like"/>
    <property type="match status" value="1"/>
</dbReference>
<feature type="domain" description="Response regulatory" evidence="5">
    <location>
        <begin position="19"/>
        <end position="135"/>
    </location>
</feature>
<sequence>MSLTVGLDPRSETLQDCIRVLVVDDHQAVASAMALAIGMEPGLTSVGSAHSASDARELVEELSPDVVVMDVLLGDADGIDVAAEMIRGNPGLRVVVLTGHVDEALLRRAAEAGAGAFLLKDGALADLLEAIRTSSLDGLVVHPRVIRDLFREAAPVATTASPLTARETEVLMLLSEGHNTASIAGKMGITRLTCRGYVKNLLVKLHAHSQLEAVVSARKHGLIGA</sequence>
<dbReference type="SUPFAM" id="SSF52172">
    <property type="entry name" value="CheY-like"/>
    <property type="match status" value="1"/>
</dbReference>
<keyword evidence="7" id="KW-1185">Reference proteome</keyword>
<evidence type="ECO:0000256" key="2">
    <source>
        <dbReference type="ARBA" id="ARBA00023125"/>
    </source>
</evidence>
<dbReference type="PROSITE" id="PS50043">
    <property type="entry name" value="HTH_LUXR_2"/>
    <property type="match status" value="1"/>
</dbReference>
<feature type="domain" description="HTH luxR-type" evidence="4">
    <location>
        <begin position="156"/>
        <end position="221"/>
    </location>
</feature>
<evidence type="ECO:0000313" key="7">
    <source>
        <dbReference type="Proteomes" id="UP001597046"/>
    </source>
</evidence>
<comment type="caution">
    <text evidence="6">The sequence shown here is derived from an EMBL/GenBank/DDBJ whole genome shotgun (WGS) entry which is preliminary data.</text>
</comment>
<dbReference type="InterPro" id="IPR011006">
    <property type="entry name" value="CheY-like_superfamily"/>
</dbReference>
<dbReference type="SMART" id="SM00421">
    <property type="entry name" value="HTH_LUXR"/>
    <property type="match status" value="1"/>
</dbReference>
<reference evidence="7" key="1">
    <citation type="journal article" date="2019" name="Int. J. Syst. Evol. Microbiol.">
        <title>The Global Catalogue of Microorganisms (GCM) 10K type strain sequencing project: providing services to taxonomists for standard genome sequencing and annotation.</title>
        <authorList>
            <consortium name="The Broad Institute Genomics Platform"/>
            <consortium name="The Broad Institute Genome Sequencing Center for Infectious Disease"/>
            <person name="Wu L."/>
            <person name="Ma J."/>
        </authorList>
    </citation>
    <scope>NUCLEOTIDE SEQUENCE [LARGE SCALE GENOMIC DNA]</scope>
    <source>
        <strain evidence="7">CCUG 57508</strain>
    </source>
</reference>
<evidence type="ECO:0000313" key="6">
    <source>
        <dbReference type="EMBL" id="MFD1054144.1"/>
    </source>
</evidence>
<evidence type="ECO:0000256" key="1">
    <source>
        <dbReference type="ARBA" id="ARBA00022553"/>
    </source>
</evidence>
<evidence type="ECO:0000259" key="5">
    <source>
        <dbReference type="PROSITE" id="PS50110"/>
    </source>
</evidence>
<dbReference type="EMBL" id="JBHTKH010000003">
    <property type="protein sequence ID" value="MFD1054144.1"/>
    <property type="molecule type" value="Genomic_DNA"/>
</dbReference>
<dbReference type="Gene3D" id="3.40.50.2300">
    <property type="match status" value="1"/>
</dbReference>
<dbReference type="PRINTS" id="PR00038">
    <property type="entry name" value="HTHLUXR"/>
</dbReference>
<dbReference type="PANTHER" id="PTHR43214">
    <property type="entry name" value="TWO-COMPONENT RESPONSE REGULATOR"/>
    <property type="match status" value="1"/>
</dbReference>
<dbReference type="Proteomes" id="UP001597046">
    <property type="component" value="Unassembled WGS sequence"/>
</dbReference>
<dbReference type="InterPro" id="IPR058245">
    <property type="entry name" value="NreC/VraR/RcsB-like_REC"/>
</dbReference>